<dbReference type="STRING" id="356660.SAMN05444336_11035"/>
<protein>
    <submittedName>
        <fullName evidence="2">Uncharacterized protein</fullName>
    </submittedName>
</protein>
<evidence type="ECO:0000313" key="3">
    <source>
        <dbReference type="Proteomes" id="UP000199118"/>
    </source>
</evidence>
<feature type="signal peptide" evidence="1">
    <location>
        <begin position="1"/>
        <end position="24"/>
    </location>
</feature>
<organism evidence="2 3">
    <name type="scientific">Albimonas donghaensis</name>
    <dbReference type="NCBI Taxonomy" id="356660"/>
    <lineage>
        <taxon>Bacteria</taxon>
        <taxon>Pseudomonadati</taxon>
        <taxon>Pseudomonadota</taxon>
        <taxon>Alphaproteobacteria</taxon>
        <taxon>Rhodobacterales</taxon>
        <taxon>Paracoccaceae</taxon>
        <taxon>Albimonas</taxon>
    </lineage>
</organism>
<proteinExistence type="predicted"/>
<keyword evidence="3" id="KW-1185">Reference proteome</keyword>
<reference evidence="2 3" key="1">
    <citation type="submission" date="2016-10" db="EMBL/GenBank/DDBJ databases">
        <authorList>
            <person name="de Groot N.N."/>
        </authorList>
    </citation>
    <scope>NUCLEOTIDE SEQUENCE [LARGE SCALE GENOMIC DNA]</scope>
    <source>
        <strain evidence="2 3">DSM 17890</strain>
    </source>
</reference>
<evidence type="ECO:0000256" key="1">
    <source>
        <dbReference type="SAM" id="SignalP"/>
    </source>
</evidence>
<dbReference type="AlphaFoldDB" id="A0A1H3EJZ6"/>
<sequence length="290" mass="30447">MLKRPPFLLGLVVAALLTSGCSSARNQADSGERGPRSFIYAPAAAGGASLRAASESDAAEVARTAERIAEAPHLVPGYRPRRVESAAIPLIHDSPEGRALALFPAPVALAEGDPAERCAARAAVAGRDLRGSIEGALNICLAQLAELSPPAGPECGCRLLAAGDKLFAPPAAFRYAPGISARVVSRGAGLDLTLVAEERYDADGERVLLLRPAPGGGEAAARIGEDGTATLVLDGRTWKGRAIAEGFERGRRRERLYLTREDGARLALIVGWEPVAYAMERDRLLTWPAS</sequence>
<keyword evidence="1" id="KW-0732">Signal</keyword>
<gene>
    <name evidence="2" type="ORF">SAMN05444336_11035</name>
</gene>
<accession>A0A1H3EJZ6</accession>
<dbReference type="EMBL" id="FNMZ01000010">
    <property type="protein sequence ID" value="SDX78239.1"/>
    <property type="molecule type" value="Genomic_DNA"/>
</dbReference>
<name>A0A1H3EJZ6_9RHOB</name>
<dbReference type="Proteomes" id="UP000199118">
    <property type="component" value="Unassembled WGS sequence"/>
</dbReference>
<feature type="chain" id="PRO_5011615896" evidence="1">
    <location>
        <begin position="25"/>
        <end position="290"/>
    </location>
</feature>
<dbReference type="PROSITE" id="PS51257">
    <property type="entry name" value="PROKAR_LIPOPROTEIN"/>
    <property type="match status" value="1"/>
</dbReference>
<evidence type="ECO:0000313" key="2">
    <source>
        <dbReference type="EMBL" id="SDX78239.1"/>
    </source>
</evidence>